<dbReference type="AlphaFoldDB" id="A0A4C2AFB5"/>
<dbReference type="SUPFAM" id="SSF116846">
    <property type="entry name" value="MIT domain"/>
    <property type="match status" value="1"/>
</dbReference>
<dbReference type="Pfam" id="PF00069">
    <property type="entry name" value="Pkinase"/>
    <property type="match status" value="1"/>
</dbReference>
<dbReference type="SMART" id="SM00220">
    <property type="entry name" value="S_TKc"/>
    <property type="match status" value="1"/>
</dbReference>
<comment type="caution">
    <text evidence="4">The sequence shown here is derived from an EMBL/GenBank/DDBJ whole genome shotgun (WGS) entry which is preliminary data.</text>
</comment>
<name>A0A4C2AFB5_EUMVA</name>
<feature type="domain" description="Protein kinase" evidence="2">
    <location>
        <begin position="464"/>
        <end position="865"/>
    </location>
</feature>
<gene>
    <name evidence="4" type="primary">RPS6KL1</name>
    <name evidence="4" type="ORF">EVAR_28870_1</name>
</gene>
<dbReference type="InterPro" id="IPR001683">
    <property type="entry name" value="PX_dom"/>
</dbReference>
<dbReference type="GO" id="GO:0004672">
    <property type="term" value="F:protein kinase activity"/>
    <property type="evidence" value="ECO:0007669"/>
    <property type="project" value="InterPro"/>
</dbReference>
<dbReference type="PROSITE" id="PS50195">
    <property type="entry name" value="PX"/>
    <property type="match status" value="1"/>
</dbReference>
<organism evidence="4 5">
    <name type="scientific">Eumeta variegata</name>
    <name type="common">Bagworm moth</name>
    <name type="synonym">Eumeta japonica</name>
    <dbReference type="NCBI Taxonomy" id="151549"/>
    <lineage>
        <taxon>Eukaryota</taxon>
        <taxon>Metazoa</taxon>
        <taxon>Ecdysozoa</taxon>
        <taxon>Arthropoda</taxon>
        <taxon>Hexapoda</taxon>
        <taxon>Insecta</taxon>
        <taxon>Pterygota</taxon>
        <taxon>Neoptera</taxon>
        <taxon>Endopterygota</taxon>
        <taxon>Lepidoptera</taxon>
        <taxon>Glossata</taxon>
        <taxon>Ditrysia</taxon>
        <taxon>Tineoidea</taxon>
        <taxon>Psychidae</taxon>
        <taxon>Oiketicinae</taxon>
        <taxon>Eumeta</taxon>
    </lineage>
</organism>
<feature type="compositionally biased region" description="Basic and acidic residues" evidence="1">
    <location>
        <begin position="169"/>
        <end position="182"/>
    </location>
</feature>
<keyword evidence="5" id="KW-1185">Reference proteome</keyword>
<dbReference type="GO" id="GO:0035091">
    <property type="term" value="F:phosphatidylinositol binding"/>
    <property type="evidence" value="ECO:0007669"/>
    <property type="project" value="InterPro"/>
</dbReference>
<dbReference type="InterPro" id="IPR011009">
    <property type="entry name" value="Kinase-like_dom_sf"/>
</dbReference>
<evidence type="ECO:0000313" key="4">
    <source>
        <dbReference type="EMBL" id="GBP98003.1"/>
    </source>
</evidence>
<dbReference type="SMART" id="SM00745">
    <property type="entry name" value="MIT"/>
    <property type="match status" value="1"/>
</dbReference>
<dbReference type="Pfam" id="PF00787">
    <property type="entry name" value="PX"/>
    <property type="match status" value="1"/>
</dbReference>
<dbReference type="Gene3D" id="1.20.58.80">
    <property type="entry name" value="Phosphotransferase system, lactose/cellobiose-type IIA subunit"/>
    <property type="match status" value="1"/>
</dbReference>
<dbReference type="EMBL" id="BGZK01003045">
    <property type="protein sequence ID" value="GBP98003.1"/>
    <property type="molecule type" value="Genomic_DNA"/>
</dbReference>
<dbReference type="CDD" id="cd02677">
    <property type="entry name" value="MIT_SNX15"/>
    <property type="match status" value="1"/>
</dbReference>
<dbReference type="SUPFAM" id="SSF56112">
    <property type="entry name" value="Protein kinase-like (PK-like)"/>
    <property type="match status" value="1"/>
</dbReference>
<reference evidence="4 5" key="1">
    <citation type="journal article" date="2019" name="Commun. Biol.">
        <title>The bagworm genome reveals a unique fibroin gene that provides high tensile strength.</title>
        <authorList>
            <person name="Kono N."/>
            <person name="Nakamura H."/>
            <person name="Ohtoshi R."/>
            <person name="Tomita M."/>
            <person name="Numata K."/>
            <person name="Arakawa K."/>
        </authorList>
    </citation>
    <scope>NUCLEOTIDE SEQUENCE [LARGE SCALE GENOMIC DNA]</scope>
</reference>
<protein>
    <submittedName>
        <fullName evidence="4">Ribosomal protein S6 kinase-like 1</fullName>
    </submittedName>
</protein>
<dbReference type="InterPro" id="IPR036871">
    <property type="entry name" value="PX_dom_sf"/>
</dbReference>
<sequence>MSVTDNWVGRFSVDETHKHKNGFTIYKITSVLFPLGSPEAVTVVSVWKRYSDVQQLHKAMVSLHAGLHLKGTFPQLPKWSTTSYFKRFDPEVVQDRAKSIKNLLEFIAEHRLLFTSAKFVSFLESGYPEPEDKQPVGPINTITLHLPIEETPPLEYQSDEEDSRSEVLASHEEAPNSSKTERRSIIGTNTKLDTEFNISEIQIFEAADVEIRKSPRKLSPTDSFESLDSLDSISSDLYEELNKITVDKIRPSVKKKNILPDLINFEDQPSTSKFEDYHNICRKNNSIVPLDDSISETTSLNSTLYDASITSLGRAESMRSMVEYCRRPSSRQSLYSKKSMTFSTTSLDSKTRTENSYIFEAGYLLNLASTCEELGDYHRAFECYKSGIEKMLIGVQSDTDKQRRELVKEKTNVYLSYAEKIYRDHLSDNNIQILSNTEDTLARPALCSLPLSMLKRSYSELTQYRVLAVLASTMMMVLHRVDQKCYAMKVIQKVPNNLTEFDEYFLQRTNETKIPVLPTNIPYMVPLNSYIETTNLIFLILAYAPGEKLLDYIQNYAKSTPNTPAREVNLENVFVEPKIHRNEPRNYNNNPEESRDDTMSTNPKMDFIVNKGCQGNHNFESTNESHNLECIDNMQVSVNDLVINSQRLLMNVDLALSGALKISEEVTDNSKISETKMQTKDKENKVVTTQTDTNDLKVCLRPIREVISSTTICKWGAELLVAIECLHNAGVICRDLNPNNILLGECGQIILTYFIGYDGLDMILSILEKQVKPGEVNLYIAPEIYHNTFLDPEQSENGDNLDKACDFWSFGAVMYDLICGVLSDNFCVTFVAALTYSPSERPGAGKEGVQEIKSHPYFKNIDWKS</sequence>
<dbReference type="Gene3D" id="1.10.510.10">
    <property type="entry name" value="Transferase(Phosphotransferase) domain 1"/>
    <property type="match status" value="1"/>
</dbReference>
<dbReference type="InterPro" id="IPR000719">
    <property type="entry name" value="Prot_kinase_dom"/>
</dbReference>
<evidence type="ECO:0000259" key="2">
    <source>
        <dbReference type="PROSITE" id="PS50011"/>
    </source>
</evidence>
<dbReference type="Proteomes" id="UP000299102">
    <property type="component" value="Unassembled WGS sequence"/>
</dbReference>
<feature type="domain" description="PX" evidence="3">
    <location>
        <begin position="1"/>
        <end position="130"/>
    </location>
</feature>
<keyword evidence="4" id="KW-0418">Kinase</keyword>
<dbReference type="SMART" id="SM00312">
    <property type="entry name" value="PX"/>
    <property type="match status" value="1"/>
</dbReference>
<dbReference type="Pfam" id="PF04212">
    <property type="entry name" value="MIT"/>
    <property type="match status" value="1"/>
</dbReference>
<dbReference type="PANTHER" id="PTHR15508:SF8">
    <property type="entry name" value="LD24550P"/>
    <property type="match status" value="1"/>
</dbReference>
<dbReference type="InterPro" id="IPR007330">
    <property type="entry name" value="MIT_dom"/>
</dbReference>
<accession>A0A4C2AFB5</accession>
<dbReference type="GO" id="GO:0005524">
    <property type="term" value="F:ATP binding"/>
    <property type="evidence" value="ECO:0007669"/>
    <property type="project" value="InterPro"/>
</dbReference>
<proteinExistence type="predicted"/>
<dbReference type="PROSITE" id="PS50011">
    <property type="entry name" value="PROTEIN_KINASE_DOM"/>
    <property type="match status" value="1"/>
</dbReference>
<keyword evidence="4" id="KW-0808">Transferase</keyword>
<feature type="region of interest" description="Disordered" evidence="1">
    <location>
        <begin position="154"/>
        <end position="182"/>
    </location>
</feature>
<evidence type="ECO:0000259" key="3">
    <source>
        <dbReference type="PROSITE" id="PS50195"/>
    </source>
</evidence>
<dbReference type="STRING" id="151549.A0A4C2AFB5"/>
<dbReference type="InterPro" id="IPR051866">
    <property type="entry name" value="Intracell_Sig-Traffick_Protein"/>
</dbReference>
<dbReference type="InterPro" id="IPR036181">
    <property type="entry name" value="MIT_dom_sf"/>
</dbReference>
<evidence type="ECO:0000256" key="1">
    <source>
        <dbReference type="SAM" id="MobiDB-lite"/>
    </source>
</evidence>
<feature type="region of interest" description="Disordered" evidence="1">
    <location>
        <begin position="581"/>
        <end position="601"/>
    </location>
</feature>
<dbReference type="SUPFAM" id="SSF64268">
    <property type="entry name" value="PX domain"/>
    <property type="match status" value="1"/>
</dbReference>
<dbReference type="Gene3D" id="3.30.200.20">
    <property type="entry name" value="Phosphorylase Kinase, domain 1"/>
    <property type="match status" value="1"/>
</dbReference>
<evidence type="ECO:0000313" key="5">
    <source>
        <dbReference type="Proteomes" id="UP000299102"/>
    </source>
</evidence>
<dbReference type="PANTHER" id="PTHR15508">
    <property type="entry name" value="RIBOSOMAL PROTEIN S6 KINASE"/>
    <property type="match status" value="1"/>
</dbReference>
<dbReference type="OrthoDB" id="1278353at2759"/>
<dbReference type="Gene3D" id="3.30.1520.10">
    <property type="entry name" value="Phox-like domain"/>
    <property type="match status" value="1"/>
</dbReference>